<dbReference type="InterPro" id="IPR023996">
    <property type="entry name" value="TonB-dep_OMP_SusC/RagA"/>
</dbReference>
<evidence type="ECO:0000313" key="1">
    <source>
        <dbReference type="EMBL" id="GGZ37350.1"/>
    </source>
</evidence>
<proteinExistence type="predicted"/>
<dbReference type="Gene3D" id="2.170.130.10">
    <property type="entry name" value="TonB-dependent receptor, plug domain"/>
    <property type="match status" value="1"/>
</dbReference>
<gene>
    <name evidence="1" type="ORF">GCM10007049_33190</name>
</gene>
<accession>A0A918UVL1</accession>
<reference evidence="1" key="1">
    <citation type="journal article" date="2014" name="Int. J. Syst. Evol. Microbiol.">
        <title>Complete genome sequence of Corynebacterium casei LMG S-19264T (=DSM 44701T), isolated from a smear-ripened cheese.</title>
        <authorList>
            <consortium name="US DOE Joint Genome Institute (JGI-PGF)"/>
            <person name="Walter F."/>
            <person name="Albersmeier A."/>
            <person name="Kalinowski J."/>
            <person name="Ruckert C."/>
        </authorList>
    </citation>
    <scope>NUCLEOTIDE SEQUENCE</scope>
    <source>
        <strain evidence="1">KCTC 12368</strain>
    </source>
</reference>
<comment type="caution">
    <text evidence="1">The sequence shown here is derived from an EMBL/GenBank/DDBJ whole genome shotgun (WGS) entry which is preliminary data.</text>
</comment>
<dbReference type="SUPFAM" id="SSF56935">
    <property type="entry name" value="Porins"/>
    <property type="match status" value="1"/>
</dbReference>
<dbReference type="AlphaFoldDB" id="A0A918UVL1"/>
<name>A0A918UVL1_9BACT</name>
<protein>
    <submittedName>
        <fullName evidence="1">SusC/RagA family TonB-linked outer membrane protein</fullName>
    </submittedName>
</protein>
<dbReference type="NCBIfam" id="TIGR04056">
    <property type="entry name" value="OMP_RagA_SusC"/>
    <property type="match status" value="1"/>
</dbReference>
<organism evidence="1 2">
    <name type="scientific">Echinicola pacifica</name>
    <dbReference type="NCBI Taxonomy" id="346377"/>
    <lineage>
        <taxon>Bacteria</taxon>
        <taxon>Pseudomonadati</taxon>
        <taxon>Bacteroidota</taxon>
        <taxon>Cytophagia</taxon>
        <taxon>Cytophagales</taxon>
        <taxon>Cyclobacteriaceae</taxon>
        <taxon>Echinicola</taxon>
    </lineage>
</organism>
<dbReference type="InterPro" id="IPR037066">
    <property type="entry name" value="Plug_dom_sf"/>
</dbReference>
<dbReference type="Proteomes" id="UP000619457">
    <property type="component" value="Unassembled WGS sequence"/>
</dbReference>
<dbReference type="EMBL" id="BMWX01000007">
    <property type="protein sequence ID" value="GGZ37350.1"/>
    <property type="molecule type" value="Genomic_DNA"/>
</dbReference>
<sequence>MPLLARAQSNPKISLSPKVISNTGEPIYGAVATSDQDQYSAVSDTLGIVELEVSLHAYLGVEAPGYETKLLQVSRDLQQIVLFPYLEGETVQLPFQTKDKRELSGGIDYVNMPEVLDQNYLTYPLDGMEAYVGGYNGNLWGNDSYLTLVDGVPRDIGSVMPTEIAQITFLKGVSALALYGSRAAKGVLLITTKRGVTGRQEIQVRANAGIHVPKSFPQYLGSSEYMSLYNEARTNDGLSPLYSQEDIYQYSTGENPYRYPNVDYYSEDYLQEAYSRYDATMEISGGNESARYYTNVGFWTQGSLLDFGQAQDNATERFNIRGNVDLDLNEYISAKVDASAIFYNGKGVNTDYWGGASRLRPYRFTPLIPIDMINDSDQASLAYVESSDHIIDGKYLLGGTQLDQTNPIADIYAGGSNKFTSRQFQFNAGLNGDLQNLLEGLSFSGQFGLDYSTRYNLSYSNEYAVYQPFWTNYNGEDEIASLTKYGQDASSRTQNIYDNWFRQTLAFSAQLNYTKQIDRVHTISAMLVANGFQTAESGIYHKISNATLGVYGSYSYKQKYYADFSGALSHSARLAEGNRDAFSPTLSLAWRLSEEDFLKSSSVIDDLKLSVSGGILHTDLDIDDYYLYEAIYTDDGSWYSWKDGLNNTATDVRRGENPDLTFPKREEISLGVDGVFFNNLITISGSYFWTKMTGLFVQNNILYPSYFTTGWPVSSWIPYVNYNDDLRKGLDFKLNLHKKIGQVDWNVGISGLYYSTQASKRSENYENGYQVREGKPLDAIWGLEAIGFFEGLDDIENSPSQAFGEVKPGDIKYKDQNNDGLVNDQDQVYLGRGGWSGAPLTMGFNLSAKVKNLTFFALGTLRSGAFAMRNSNYFWVNGDDKYSEIVRGRWTEETKAEASFPRLTTQSGTNNFRSSDFWVYSTNRFDLDRVQVSYTFPEQLFGQRFLKGLDLYVNAANLLTIAPNRDILELNVGSAPQTRFYNLGLKAKF</sequence>
<reference evidence="1" key="2">
    <citation type="submission" date="2020-09" db="EMBL/GenBank/DDBJ databases">
        <authorList>
            <person name="Sun Q."/>
            <person name="Kim S."/>
        </authorList>
    </citation>
    <scope>NUCLEOTIDE SEQUENCE</scope>
    <source>
        <strain evidence="1">KCTC 12368</strain>
    </source>
</reference>
<evidence type="ECO:0000313" key="2">
    <source>
        <dbReference type="Proteomes" id="UP000619457"/>
    </source>
</evidence>
<keyword evidence="2" id="KW-1185">Reference proteome</keyword>